<name>A0A2Z2NIK9_9GAMM</name>
<dbReference type="EMBL" id="CP018632">
    <property type="protein sequence ID" value="ASJ70989.1"/>
    <property type="molecule type" value="Genomic_DNA"/>
</dbReference>
<comment type="similarity">
    <text evidence="1">Belongs to the LysR transcriptional regulatory family.</text>
</comment>
<evidence type="ECO:0000313" key="6">
    <source>
        <dbReference type="EMBL" id="ASJ70989.1"/>
    </source>
</evidence>
<dbReference type="PROSITE" id="PS50931">
    <property type="entry name" value="HTH_LYSR"/>
    <property type="match status" value="1"/>
</dbReference>
<dbReference type="PANTHER" id="PTHR30579:SF7">
    <property type="entry name" value="HTH-TYPE TRANSCRIPTIONAL REGULATOR LRHA-RELATED"/>
    <property type="match status" value="1"/>
</dbReference>
<evidence type="ECO:0000313" key="7">
    <source>
        <dbReference type="Proteomes" id="UP000250079"/>
    </source>
</evidence>
<dbReference type="InterPro" id="IPR036388">
    <property type="entry name" value="WH-like_DNA-bd_sf"/>
</dbReference>
<dbReference type="Pfam" id="PF03466">
    <property type="entry name" value="LysR_substrate"/>
    <property type="match status" value="1"/>
</dbReference>
<dbReference type="InterPro" id="IPR005119">
    <property type="entry name" value="LysR_subst-bd"/>
</dbReference>
<organism evidence="6 7">
    <name type="scientific">Granulosicoccus antarcticus IMCC3135</name>
    <dbReference type="NCBI Taxonomy" id="1192854"/>
    <lineage>
        <taxon>Bacteria</taxon>
        <taxon>Pseudomonadati</taxon>
        <taxon>Pseudomonadota</taxon>
        <taxon>Gammaproteobacteria</taxon>
        <taxon>Chromatiales</taxon>
        <taxon>Granulosicoccaceae</taxon>
        <taxon>Granulosicoccus</taxon>
    </lineage>
</organism>
<evidence type="ECO:0000259" key="5">
    <source>
        <dbReference type="PROSITE" id="PS50931"/>
    </source>
</evidence>
<sequence length="305" mass="32890">MSSDIPKQLPLLELDTLRTLVAIADTGNFSAAAEVLFRTPSAVSMQVKKAEALLERPLFKRDSRSVIATPDGQRLVQHGRRMLALNRDMMATFVSPDVVGVVRLGAPDDMVEHTLPNLLCRFAHTHCAITVDVVIDSSTNLRRKVRAGELDLAMVTCAPNTAQADDMEILFEEPLTWAGARHGVAHEQNPLPISVWEEGCAWRNAGLKSLTQGKRDYRIAFMSAHIAGQRAAIMADLAVAPIPVSACINGIVALGEKEGLPSPGNYSLGMILSDQISKPAEAAADHLRACFDAQKTPDLNLVGGL</sequence>
<evidence type="ECO:0000256" key="1">
    <source>
        <dbReference type="ARBA" id="ARBA00009437"/>
    </source>
</evidence>
<keyword evidence="3" id="KW-0238">DNA-binding</keyword>
<dbReference type="OrthoDB" id="5723059at2"/>
<keyword evidence="7" id="KW-1185">Reference proteome</keyword>
<dbReference type="InterPro" id="IPR036390">
    <property type="entry name" value="WH_DNA-bd_sf"/>
</dbReference>
<accession>A0A2Z2NIK9</accession>
<reference evidence="6 7" key="1">
    <citation type="submission" date="2016-12" db="EMBL/GenBank/DDBJ databases">
        <authorList>
            <person name="Song W.-J."/>
            <person name="Kurnit D.M."/>
        </authorList>
    </citation>
    <scope>NUCLEOTIDE SEQUENCE [LARGE SCALE GENOMIC DNA]</scope>
    <source>
        <strain evidence="6 7">IMCC3135</strain>
    </source>
</reference>
<keyword evidence="4" id="KW-0804">Transcription</keyword>
<evidence type="ECO:0000256" key="4">
    <source>
        <dbReference type="ARBA" id="ARBA00023163"/>
    </source>
</evidence>
<gene>
    <name evidence="6" type="primary">cysL_3</name>
    <name evidence="6" type="ORF">IMCC3135_04380</name>
</gene>
<dbReference type="SUPFAM" id="SSF53850">
    <property type="entry name" value="Periplasmic binding protein-like II"/>
    <property type="match status" value="1"/>
</dbReference>
<dbReference type="InterPro" id="IPR000847">
    <property type="entry name" value="LysR_HTH_N"/>
</dbReference>
<dbReference type="SUPFAM" id="SSF46785">
    <property type="entry name" value="Winged helix' DNA-binding domain"/>
    <property type="match status" value="1"/>
</dbReference>
<dbReference type="Gene3D" id="1.10.10.10">
    <property type="entry name" value="Winged helix-like DNA-binding domain superfamily/Winged helix DNA-binding domain"/>
    <property type="match status" value="1"/>
</dbReference>
<dbReference type="KEGG" id="gai:IMCC3135_04380"/>
<protein>
    <submittedName>
        <fullName evidence="6">HTH-type transcriptional regulator CysL</fullName>
    </submittedName>
</protein>
<dbReference type="AlphaFoldDB" id="A0A2Z2NIK9"/>
<dbReference type="PANTHER" id="PTHR30579">
    <property type="entry name" value="TRANSCRIPTIONAL REGULATOR"/>
    <property type="match status" value="1"/>
</dbReference>
<dbReference type="Proteomes" id="UP000250079">
    <property type="component" value="Chromosome"/>
</dbReference>
<proteinExistence type="inferred from homology"/>
<dbReference type="RefSeq" id="WP_088921673.1">
    <property type="nucleotide sequence ID" value="NZ_CP018632.1"/>
</dbReference>
<dbReference type="InterPro" id="IPR050176">
    <property type="entry name" value="LTTR"/>
</dbReference>
<dbReference type="GO" id="GO:0003677">
    <property type="term" value="F:DNA binding"/>
    <property type="evidence" value="ECO:0007669"/>
    <property type="project" value="UniProtKB-KW"/>
</dbReference>
<dbReference type="Pfam" id="PF00126">
    <property type="entry name" value="HTH_1"/>
    <property type="match status" value="1"/>
</dbReference>
<evidence type="ECO:0000256" key="3">
    <source>
        <dbReference type="ARBA" id="ARBA00023125"/>
    </source>
</evidence>
<dbReference type="GO" id="GO:0003700">
    <property type="term" value="F:DNA-binding transcription factor activity"/>
    <property type="evidence" value="ECO:0007669"/>
    <property type="project" value="InterPro"/>
</dbReference>
<keyword evidence="2" id="KW-0805">Transcription regulation</keyword>
<feature type="domain" description="HTH lysR-type" evidence="5">
    <location>
        <begin position="12"/>
        <end position="69"/>
    </location>
</feature>
<evidence type="ECO:0000256" key="2">
    <source>
        <dbReference type="ARBA" id="ARBA00023015"/>
    </source>
</evidence>
<dbReference type="Gene3D" id="3.40.190.10">
    <property type="entry name" value="Periplasmic binding protein-like II"/>
    <property type="match status" value="2"/>
</dbReference>